<gene>
    <name evidence="1" type="ORF">MmTuc01_2746</name>
</gene>
<name>M1QLZ5_METMZ</name>
<dbReference type="EMBL" id="CP004144">
    <property type="protein sequence ID" value="AGF98034.1"/>
    <property type="molecule type" value="Genomic_DNA"/>
</dbReference>
<dbReference type="KEGG" id="mmaz:MmTuc01_2746"/>
<dbReference type="BioCyc" id="MMAZ1236903:G139K-2619-MONOMER"/>
<sequence length="40" mass="4434">MAEELAKSKRFPVMGNIEEKNASMRKHAHLPLVTKATGIV</sequence>
<evidence type="ECO:0000313" key="2">
    <source>
        <dbReference type="Proteomes" id="UP000011718"/>
    </source>
</evidence>
<organism evidence="1 2">
    <name type="scientific">Methanosarcina mazei Tuc01</name>
    <dbReference type="NCBI Taxonomy" id="1236903"/>
    <lineage>
        <taxon>Archaea</taxon>
        <taxon>Methanobacteriati</taxon>
        <taxon>Methanobacteriota</taxon>
        <taxon>Stenosarchaea group</taxon>
        <taxon>Methanomicrobia</taxon>
        <taxon>Methanosarcinales</taxon>
        <taxon>Methanosarcinaceae</taxon>
        <taxon>Methanosarcina</taxon>
    </lineage>
</organism>
<protein>
    <submittedName>
        <fullName evidence="1">Uncharacterized protein</fullName>
    </submittedName>
</protein>
<reference evidence="1 2" key="1">
    <citation type="journal article" date="2013" name="Genome Announc.">
        <title>Complete Genome of a Methanosarcina mazei Strain Isolated from Sediment Samples from an Amazonian Flooded Area.</title>
        <authorList>
            <person name="Assis das Gracas D."/>
            <person name="Thiago Juca Ramos R."/>
            <person name="Vieira Araujo A.C."/>
            <person name="Zahlouth R."/>
            <person name="Ribeiro Carneiro A."/>
            <person name="Souza Lopes T."/>
            <person name="Azevedo Barauna R."/>
            <person name="Azevedo V."/>
            <person name="Cruz Schneider M.P."/>
            <person name="Pellizari V.H."/>
            <person name="Silva A."/>
        </authorList>
    </citation>
    <scope>NUCLEOTIDE SEQUENCE [LARGE SCALE GENOMIC DNA]</scope>
    <source>
        <strain evidence="1 2">Tuc01</strain>
    </source>
</reference>
<dbReference type="Proteomes" id="UP000011718">
    <property type="component" value="Chromosome"/>
</dbReference>
<proteinExistence type="predicted"/>
<accession>M1QLZ5</accession>
<dbReference type="AlphaFoldDB" id="M1QLZ5"/>
<dbReference type="HOGENOM" id="CLU_3282875_0_0_2"/>
<evidence type="ECO:0000313" key="1">
    <source>
        <dbReference type="EMBL" id="AGF98034.1"/>
    </source>
</evidence>